<gene>
    <name evidence="1" type="ORF">CVLEPA_LOCUS11196</name>
</gene>
<evidence type="ECO:0000313" key="2">
    <source>
        <dbReference type="Proteomes" id="UP001642483"/>
    </source>
</evidence>
<reference evidence="1 2" key="1">
    <citation type="submission" date="2024-02" db="EMBL/GenBank/DDBJ databases">
        <authorList>
            <person name="Daric V."/>
            <person name="Darras S."/>
        </authorList>
    </citation>
    <scope>NUCLEOTIDE SEQUENCE [LARGE SCALE GENOMIC DNA]</scope>
</reference>
<proteinExistence type="predicted"/>
<keyword evidence="2" id="KW-1185">Reference proteome</keyword>
<protein>
    <submittedName>
        <fullName evidence="1">Uncharacterized protein</fullName>
    </submittedName>
</protein>
<accession>A0ABP0FNP2</accession>
<dbReference type="EMBL" id="CAWYQH010000079">
    <property type="protein sequence ID" value="CAK8680971.1"/>
    <property type="molecule type" value="Genomic_DNA"/>
</dbReference>
<name>A0ABP0FNP2_CLALP</name>
<organism evidence="1 2">
    <name type="scientific">Clavelina lepadiformis</name>
    <name type="common">Light-bulb sea squirt</name>
    <name type="synonym">Ascidia lepadiformis</name>
    <dbReference type="NCBI Taxonomy" id="159417"/>
    <lineage>
        <taxon>Eukaryota</taxon>
        <taxon>Metazoa</taxon>
        <taxon>Chordata</taxon>
        <taxon>Tunicata</taxon>
        <taxon>Ascidiacea</taxon>
        <taxon>Aplousobranchia</taxon>
        <taxon>Clavelinidae</taxon>
        <taxon>Clavelina</taxon>
    </lineage>
</organism>
<evidence type="ECO:0000313" key="1">
    <source>
        <dbReference type="EMBL" id="CAK8680971.1"/>
    </source>
</evidence>
<comment type="caution">
    <text evidence="1">The sequence shown here is derived from an EMBL/GenBank/DDBJ whole genome shotgun (WGS) entry which is preliminary data.</text>
</comment>
<dbReference type="Proteomes" id="UP001642483">
    <property type="component" value="Unassembled WGS sequence"/>
</dbReference>
<sequence>MAEQSTSSNVNITDAVLNQSPVIKDAENVTINYTQPTSTSSSDEDGDLQMKKEIWKKHLIQQLAVNSEKLMKSHQQYEKSMLVEQYPFAFQSLRDKLLDLYACVGEGKDSSIATKAAEHFPSRLHLPQPMNSQTRHKAIGSAQSGRLFTGCEFISRDRFGHKRDETRTNFKDEYRL</sequence>